<evidence type="ECO:0000313" key="2">
    <source>
        <dbReference type="EMBL" id="KDR66653.1"/>
    </source>
</evidence>
<dbReference type="Proteomes" id="UP000027222">
    <property type="component" value="Unassembled WGS sequence"/>
</dbReference>
<name>A0A067SIR2_GALM3</name>
<accession>A0A067SIR2</accession>
<feature type="region of interest" description="Disordered" evidence="1">
    <location>
        <begin position="73"/>
        <end position="92"/>
    </location>
</feature>
<feature type="compositionally biased region" description="Polar residues" evidence="1">
    <location>
        <begin position="76"/>
        <end position="92"/>
    </location>
</feature>
<reference evidence="3" key="1">
    <citation type="journal article" date="2014" name="Proc. Natl. Acad. Sci. U.S.A.">
        <title>Extensive sampling of basidiomycete genomes demonstrates inadequacy of the white-rot/brown-rot paradigm for wood decay fungi.</title>
        <authorList>
            <person name="Riley R."/>
            <person name="Salamov A.A."/>
            <person name="Brown D.W."/>
            <person name="Nagy L.G."/>
            <person name="Floudas D."/>
            <person name="Held B.W."/>
            <person name="Levasseur A."/>
            <person name="Lombard V."/>
            <person name="Morin E."/>
            <person name="Otillar R."/>
            <person name="Lindquist E.A."/>
            <person name="Sun H."/>
            <person name="LaButti K.M."/>
            <person name="Schmutz J."/>
            <person name="Jabbour D."/>
            <person name="Luo H."/>
            <person name="Baker S.E."/>
            <person name="Pisabarro A.G."/>
            <person name="Walton J.D."/>
            <person name="Blanchette R.A."/>
            <person name="Henrissat B."/>
            <person name="Martin F."/>
            <person name="Cullen D."/>
            <person name="Hibbett D.S."/>
            <person name="Grigoriev I.V."/>
        </authorList>
    </citation>
    <scope>NUCLEOTIDE SEQUENCE [LARGE SCALE GENOMIC DNA]</scope>
    <source>
        <strain evidence="3">CBS 339.88</strain>
    </source>
</reference>
<dbReference type="HOGENOM" id="CLU_1151867_0_0_1"/>
<dbReference type="AlphaFoldDB" id="A0A067SIR2"/>
<sequence>MVLNGYAVGLRQKSMMSDGVATSAHITANVESFVSELKQASISKICAGNLVDLNKSVQDQILGELSNIRSIEGQKNDSISNNTPRSEPQHTISSPVCLEHPASNNLNLGTAISTGLQDAEVTVAEETSNDIRPNSRSIAITGTYLPSDDLPGLEKNHGENPAAELIRNNFTAAEFSAKSMPSLLASRQNQKPPSSNTIYEQKKQITIEPPPISTLNIALYDLKITEETVKTAIKTPQCAKI</sequence>
<proteinExistence type="predicted"/>
<protein>
    <submittedName>
        <fullName evidence="2">Uncharacterized protein</fullName>
    </submittedName>
</protein>
<gene>
    <name evidence="2" type="ORF">GALMADRAFT_147699</name>
</gene>
<organism evidence="2 3">
    <name type="scientific">Galerina marginata (strain CBS 339.88)</name>
    <dbReference type="NCBI Taxonomy" id="685588"/>
    <lineage>
        <taxon>Eukaryota</taxon>
        <taxon>Fungi</taxon>
        <taxon>Dikarya</taxon>
        <taxon>Basidiomycota</taxon>
        <taxon>Agaricomycotina</taxon>
        <taxon>Agaricomycetes</taxon>
        <taxon>Agaricomycetidae</taxon>
        <taxon>Agaricales</taxon>
        <taxon>Agaricineae</taxon>
        <taxon>Strophariaceae</taxon>
        <taxon>Galerina</taxon>
    </lineage>
</organism>
<evidence type="ECO:0000313" key="3">
    <source>
        <dbReference type="Proteomes" id="UP000027222"/>
    </source>
</evidence>
<evidence type="ECO:0000256" key="1">
    <source>
        <dbReference type="SAM" id="MobiDB-lite"/>
    </source>
</evidence>
<keyword evidence="3" id="KW-1185">Reference proteome</keyword>
<dbReference type="EMBL" id="KL142421">
    <property type="protein sequence ID" value="KDR66653.1"/>
    <property type="molecule type" value="Genomic_DNA"/>
</dbReference>